<keyword evidence="3 10" id="KW-0808">Transferase</keyword>
<evidence type="ECO:0000256" key="9">
    <source>
        <dbReference type="ARBA" id="ARBA00047597"/>
    </source>
</evidence>
<dbReference type="EC" id="2.4.2.31" evidence="10"/>
<feature type="chain" id="PRO_5029943632" description="NAD(P)(+)--arginine ADP-ribosyltransferase" evidence="10">
    <location>
        <begin position="26"/>
        <end position="277"/>
    </location>
</feature>
<dbReference type="Proteomes" id="UP000565207">
    <property type="component" value="Unassembled WGS sequence"/>
</dbReference>
<comment type="similarity">
    <text evidence="1 10">Belongs to the Arg-specific ADP-ribosyltransferase family.</text>
</comment>
<keyword evidence="4" id="KW-0548">Nucleotidyltransferase</keyword>
<evidence type="ECO:0000256" key="10">
    <source>
        <dbReference type="RuleBase" id="RU361228"/>
    </source>
</evidence>
<keyword evidence="8" id="KW-1015">Disulfide bond</keyword>
<gene>
    <name evidence="11" type="primary">Nrt2_1</name>
    <name evidence="11" type="ORF">PEDTOR_R03223</name>
</gene>
<dbReference type="GO" id="GO:0005615">
    <property type="term" value="C:extracellular space"/>
    <property type="evidence" value="ECO:0007669"/>
    <property type="project" value="UniProtKB-ARBA"/>
</dbReference>
<dbReference type="PRINTS" id="PR00970">
    <property type="entry name" value="RIBTRNSFRASE"/>
</dbReference>
<dbReference type="GO" id="GO:0016779">
    <property type="term" value="F:nucleotidyltransferase activity"/>
    <property type="evidence" value="ECO:0007669"/>
    <property type="project" value="UniProtKB-KW"/>
</dbReference>
<keyword evidence="5 10" id="KW-0732">Signal</keyword>
<feature type="non-terminal residue" evidence="11">
    <location>
        <position position="1"/>
    </location>
</feature>
<dbReference type="SUPFAM" id="SSF56399">
    <property type="entry name" value="ADP-ribosylation"/>
    <property type="match status" value="1"/>
</dbReference>
<evidence type="ECO:0000256" key="4">
    <source>
        <dbReference type="ARBA" id="ARBA00022695"/>
    </source>
</evidence>
<dbReference type="Pfam" id="PF01129">
    <property type="entry name" value="ART"/>
    <property type="match status" value="1"/>
</dbReference>
<keyword evidence="2 10" id="KW-0328">Glycosyltransferase</keyword>
<dbReference type="GO" id="GO:0106274">
    <property type="term" value="F:NAD+-protein-arginine ADP-ribosyltransferase activity"/>
    <property type="evidence" value="ECO:0007669"/>
    <property type="project" value="UniProtKB-EC"/>
</dbReference>
<organism evidence="11 12">
    <name type="scientific">Pedionomus torquatus</name>
    <name type="common">Plains-wanderer</name>
    <dbReference type="NCBI Taxonomy" id="227192"/>
    <lineage>
        <taxon>Eukaryota</taxon>
        <taxon>Metazoa</taxon>
        <taxon>Chordata</taxon>
        <taxon>Craniata</taxon>
        <taxon>Vertebrata</taxon>
        <taxon>Euteleostomi</taxon>
        <taxon>Archelosauria</taxon>
        <taxon>Archosauria</taxon>
        <taxon>Dinosauria</taxon>
        <taxon>Saurischia</taxon>
        <taxon>Theropoda</taxon>
        <taxon>Coelurosauria</taxon>
        <taxon>Aves</taxon>
        <taxon>Neognathae</taxon>
        <taxon>Neoaves</taxon>
        <taxon>Charadriiformes</taxon>
        <taxon>Pedionomidae</taxon>
        <taxon>Pedionomus</taxon>
    </lineage>
</organism>
<evidence type="ECO:0000256" key="2">
    <source>
        <dbReference type="ARBA" id="ARBA00022676"/>
    </source>
</evidence>
<dbReference type="PANTHER" id="PTHR10339:SF19">
    <property type="entry name" value="GPI-LINKED NAD(P)(+)--ARGININE ADP-RIBOSYLTRANSFERASE 1"/>
    <property type="match status" value="1"/>
</dbReference>
<dbReference type="InterPro" id="IPR000768">
    <property type="entry name" value="ART"/>
</dbReference>
<dbReference type="PANTHER" id="PTHR10339">
    <property type="entry name" value="ADP-RIBOSYLTRANSFERASE"/>
    <property type="match status" value="1"/>
</dbReference>
<reference evidence="11 12" key="1">
    <citation type="submission" date="2019-09" db="EMBL/GenBank/DDBJ databases">
        <title>Bird 10,000 Genomes (B10K) Project - Family phase.</title>
        <authorList>
            <person name="Zhang G."/>
        </authorList>
    </citation>
    <scope>NUCLEOTIDE SEQUENCE [LARGE SCALE GENOMIC DNA]</scope>
    <source>
        <strain evidence="11">B10K-DU-029-80</strain>
        <tissue evidence="11">Muscle</tissue>
    </source>
</reference>
<accession>A0A7K6NUX5</accession>
<feature type="non-terminal residue" evidence="11">
    <location>
        <position position="277"/>
    </location>
</feature>
<dbReference type="GO" id="GO:0044194">
    <property type="term" value="C:cytolytic granule"/>
    <property type="evidence" value="ECO:0007669"/>
    <property type="project" value="UniProtKB-ARBA"/>
</dbReference>
<keyword evidence="6 10" id="KW-0521">NADP</keyword>
<evidence type="ECO:0000256" key="6">
    <source>
        <dbReference type="ARBA" id="ARBA00022857"/>
    </source>
</evidence>
<dbReference type="PROSITE" id="PS51996">
    <property type="entry name" value="TR_MART"/>
    <property type="match status" value="1"/>
</dbReference>
<evidence type="ECO:0000313" key="12">
    <source>
        <dbReference type="Proteomes" id="UP000565207"/>
    </source>
</evidence>
<evidence type="ECO:0000256" key="8">
    <source>
        <dbReference type="ARBA" id="ARBA00023157"/>
    </source>
</evidence>
<dbReference type="GO" id="GO:0046677">
    <property type="term" value="P:response to antibiotic"/>
    <property type="evidence" value="ECO:0007669"/>
    <property type="project" value="UniProtKB-ARBA"/>
</dbReference>
<evidence type="ECO:0000256" key="1">
    <source>
        <dbReference type="ARBA" id="ARBA00009558"/>
    </source>
</evidence>
<dbReference type="PROSITE" id="PS01291">
    <property type="entry name" value="ART"/>
    <property type="match status" value="1"/>
</dbReference>
<comment type="caution">
    <text evidence="11">The sequence shown here is derived from an EMBL/GenBank/DDBJ whole genome shotgun (WGS) entry which is preliminary data.</text>
</comment>
<evidence type="ECO:0000256" key="5">
    <source>
        <dbReference type="ARBA" id="ARBA00022729"/>
    </source>
</evidence>
<dbReference type="GO" id="GO:0003950">
    <property type="term" value="F:NAD+ poly-ADP-ribosyltransferase activity"/>
    <property type="evidence" value="ECO:0007669"/>
    <property type="project" value="UniProtKB-ARBA"/>
</dbReference>
<dbReference type="EMBL" id="VZRU01017260">
    <property type="protein sequence ID" value="NWW52847.1"/>
    <property type="molecule type" value="Genomic_DNA"/>
</dbReference>
<dbReference type="AlphaFoldDB" id="A0A7K6NUX5"/>
<proteinExistence type="inferred from homology"/>
<protein>
    <recommendedName>
        <fullName evidence="10">NAD(P)(+)--arginine ADP-ribosyltransferase</fullName>
        <ecNumber evidence="10">2.4.2.31</ecNumber>
    </recommendedName>
    <alternativeName>
        <fullName evidence="10">Mono(ADP-ribosyl)transferase</fullName>
    </alternativeName>
</protein>
<keyword evidence="7 10" id="KW-0520">NAD</keyword>
<dbReference type="Gene3D" id="3.90.176.10">
    <property type="entry name" value="Toxin ADP-ribosyltransferase, Chain A, domain 1"/>
    <property type="match status" value="1"/>
</dbReference>
<name>A0A7K6NUX5_PEDTO</name>
<sequence>WTLPNRSMSMDPLLLGLVLLAGTLAAGNPLHQGDPRAIKEVKLDMALNSFDDQYLGCSSMMEEELEELNRTEFAKNAIYAQCWTQAAAQWQKKGQGVPLPPGMRTEHAVAIMSYTLQDRLYPNFNANVREGGSSLSQYLHKFDFKVLHFLLTQALSILRKAQPRCYNVYRGVTGIRFMAKPKDLVRFGQFTSSSVKKEVATDFGTDTFFLVNTCYGVPIWDFSYFEKEHEILIPPYEKFEVTSVTHGGQGPIIQLSSQGTLSKYSCEWVKGDILRDG</sequence>
<dbReference type="InterPro" id="IPR050999">
    <property type="entry name" value="ADP-ribosyltransferase_ARG"/>
</dbReference>
<dbReference type="FunFam" id="3.90.176.10:FF:000001">
    <property type="entry name" value="NAD(P)(+)--arginine ADP-ribosyltransferase"/>
    <property type="match status" value="1"/>
</dbReference>
<keyword evidence="12" id="KW-1185">Reference proteome</keyword>
<evidence type="ECO:0000256" key="7">
    <source>
        <dbReference type="ARBA" id="ARBA00023027"/>
    </source>
</evidence>
<evidence type="ECO:0000313" key="11">
    <source>
        <dbReference type="EMBL" id="NWW52847.1"/>
    </source>
</evidence>
<evidence type="ECO:0000256" key="3">
    <source>
        <dbReference type="ARBA" id="ARBA00022679"/>
    </source>
</evidence>
<comment type="catalytic activity">
    <reaction evidence="9 10">
        <text>L-arginyl-[protein] + NAD(+) = N(omega)-(ADP-D-ribosyl)-L-arginyl-[protein] + nicotinamide + H(+)</text>
        <dbReference type="Rhea" id="RHEA:19149"/>
        <dbReference type="Rhea" id="RHEA-COMP:10532"/>
        <dbReference type="Rhea" id="RHEA-COMP:15087"/>
        <dbReference type="ChEBI" id="CHEBI:15378"/>
        <dbReference type="ChEBI" id="CHEBI:17154"/>
        <dbReference type="ChEBI" id="CHEBI:29965"/>
        <dbReference type="ChEBI" id="CHEBI:57540"/>
        <dbReference type="ChEBI" id="CHEBI:142554"/>
        <dbReference type="EC" id="2.4.2.31"/>
    </reaction>
</comment>
<feature type="signal peptide" evidence="10">
    <location>
        <begin position="1"/>
        <end position="25"/>
    </location>
</feature>